<sequence>MVGRSKRSAITILNSRDFSLPMRTIFPIVLSVLTLVFSGCGPGSNEPPTVSVKGTVTLGGKPLEGANVYYFSEQYSSAGKTDAAGVYELTKGALPGENRVYISKISVPEGALADSDGGVDEGQLMAMAGDPALARSKSGPKEIVPVKYSDPSKTELTITVPESGTEAADFALEAK</sequence>
<accession>A0A518IY87</accession>
<dbReference type="AlphaFoldDB" id="A0A518IY87"/>
<dbReference type="EMBL" id="CP036318">
    <property type="protein sequence ID" value="QDV58051.1"/>
    <property type="molecule type" value="Genomic_DNA"/>
</dbReference>
<evidence type="ECO:0008006" key="3">
    <source>
        <dbReference type="Google" id="ProtNLM"/>
    </source>
</evidence>
<gene>
    <name evidence="1" type="ORF">Mal33_40680</name>
</gene>
<organism evidence="1 2">
    <name type="scientific">Rosistilla oblonga</name>
    <dbReference type="NCBI Taxonomy" id="2527990"/>
    <lineage>
        <taxon>Bacteria</taxon>
        <taxon>Pseudomonadati</taxon>
        <taxon>Planctomycetota</taxon>
        <taxon>Planctomycetia</taxon>
        <taxon>Pirellulales</taxon>
        <taxon>Pirellulaceae</taxon>
        <taxon>Rosistilla</taxon>
    </lineage>
</organism>
<proteinExistence type="predicted"/>
<evidence type="ECO:0000313" key="1">
    <source>
        <dbReference type="EMBL" id="QDV58051.1"/>
    </source>
</evidence>
<name>A0A518IY87_9BACT</name>
<dbReference type="SUPFAM" id="SSF49464">
    <property type="entry name" value="Carboxypeptidase regulatory domain-like"/>
    <property type="match status" value="1"/>
</dbReference>
<evidence type="ECO:0000313" key="2">
    <source>
        <dbReference type="Proteomes" id="UP000316770"/>
    </source>
</evidence>
<dbReference type="Proteomes" id="UP000316770">
    <property type="component" value="Chromosome"/>
</dbReference>
<protein>
    <recommendedName>
        <fullName evidence="3">Carboxypeptidase regulatory-like domain-containing protein</fullName>
    </recommendedName>
</protein>
<reference evidence="1 2" key="1">
    <citation type="submission" date="2019-02" db="EMBL/GenBank/DDBJ databases">
        <title>Deep-cultivation of Planctomycetes and their phenomic and genomic characterization uncovers novel biology.</title>
        <authorList>
            <person name="Wiegand S."/>
            <person name="Jogler M."/>
            <person name="Boedeker C."/>
            <person name="Pinto D."/>
            <person name="Vollmers J."/>
            <person name="Rivas-Marin E."/>
            <person name="Kohn T."/>
            <person name="Peeters S.H."/>
            <person name="Heuer A."/>
            <person name="Rast P."/>
            <person name="Oberbeckmann S."/>
            <person name="Bunk B."/>
            <person name="Jeske O."/>
            <person name="Meyerdierks A."/>
            <person name="Storesund J.E."/>
            <person name="Kallscheuer N."/>
            <person name="Luecker S."/>
            <person name="Lage O.M."/>
            <person name="Pohl T."/>
            <person name="Merkel B.J."/>
            <person name="Hornburger P."/>
            <person name="Mueller R.-W."/>
            <person name="Bruemmer F."/>
            <person name="Labrenz M."/>
            <person name="Spormann A.M."/>
            <person name="Op den Camp H."/>
            <person name="Overmann J."/>
            <person name="Amann R."/>
            <person name="Jetten M.S.M."/>
            <person name="Mascher T."/>
            <person name="Medema M.H."/>
            <person name="Devos D.P."/>
            <person name="Kaster A.-K."/>
            <person name="Ovreas L."/>
            <person name="Rohde M."/>
            <person name="Galperin M.Y."/>
            <person name="Jogler C."/>
        </authorList>
    </citation>
    <scope>NUCLEOTIDE SEQUENCE [LARGE SCALE GENOMIC DNA]</scope>
    <source>
        <strain evidence="1 2">Mal33</strain>
    </source>
</reference>
<dbReference type="InterPro" id="IPR008969">
    <property type="entry name" value="CarboxyPept-like_regulatory"/>
</dbReference>
<keyword evidence="2" id="KW-1185">Reference proteome</keyword>